<sequence>VTYAANDWGGGFTTTITIANTGTTAINGWTLKFTFPGTQKISPPGWSATWTQTGAAVTAVNLDWNKTINPGQSTQIGFQGTYTGANPKPAAFTLNGTTCS</sequence>
<dbReference type="RefSeq" id="WP_346231225.1">
    <property type="nucleotide sequence ID" value="NZ_JBDJAW010000194.1"/>
</dbReference>
<dbReference type="PROSITE" id="PS51173">
    <property type="entry name" value="CBM2"/>
    <property type="match status" value="1"/>
</dbReference>
<feature type="domain" description="CBM2" evidence="1">
    <location>
        <begin position="1"/>
        <end position="100"/>
    </location>
</feature>
<evidence type="ECO:0000259" key="1">
    <source>
        <dbReference type="PROSITE" id="PS51173"/>
    </source>
</evidence>
<dbReference type="Gene3D" id="2.60.40.290">
    <property type="match status" value="1"/>
</dbReference>
<keyword evidence="3" id="KW-1185">Reference proteome</keyword>
<evidence type="ECO:0000313" key="3">
    <source>
        <dbReference type="Proteomes" id="UP001447516"/>
    </source>
</evidence>
<name>A0ABV0B1L2_9ACTN</name>
<protein>
    <submittedName>
        <fullName evidence="2">Cellulose binding domain-containing protein</fullName>
    </submittedName>
</protein>
<accession>A0ABV0B1L2</accession>
<dbReference type="InterPro" id="IPR008965">
    <property type="entry name" value="CBM2/CBM3_carb-bd_dom_sf"/>
</dbReference>
<dbReference type="Proteomes" id="UP001447516">
    <property type="component" value="Unassembled WGS sequence"/>
</dbReference>
<dbReference type="InterPro" id="IPR001919">
    <property type="entry name" value="CBD2"/>
</dbReference>
<dbReference type="InterPro" id="IPR012291">
    <property type="entry name" value="CBM2_carb-bd_dom_sf"/>
</dbReference>
<feature type="non-terminal residue" evidence="2">
    <location>
        <position position="1"/>
    </location>
</feature>
<reference evidence="2 3" key="1">
    <citation type="submission" date="2024-05" db="EMBL/GenBank/DDBJ databases">
        <title>Microbispora sp.ZYX-F-249.</title>
        <authorList>
            <person name="Xie H."/>
        </authorList>
    </citation>
    <scope>NUCLEOTIDE SEQUENCE [LARGE SCALE GENOMIC DNA]</scope>
    <source>
        <strain evidence="2 3">ZYX-F-249</strain>
    </source>
</reference>
<comment type="caution">
    <text evidence="2">The sequence shown here is derived from an EMBL/GenBank/DDBJ whole genome shotgun (WGS) entry which is preliminary data.</text>
</comment>
<organism evidence="2 3">
    <name type="scientific">Microbispora maris</name>
    <dbReference type="NCBI Taxonomy" id="3144104"/>
    <lineage>
        <taxon>Bacteria</taxon>
        <taxon>Bacillati</taxon>
        <taxon>Actinomycetota</taxon>
        <taxon>Actinomycetes</taxon>
        <taxon>Streptosporangiales</taxon>
        <taxon>Streptosporangiaceae</taxon>
        <taxon>Microbispora</taxon>
    </lineage>
</organism>
<dbReference type="EMBL" id="JBDJAW010000194">
    <property type="protein sequence ID" value="MEN3541420.1"/>
    <property type="molecule type" value="Genomic_DNA"/>
</dbReference>
<gene>
    <name evidence="2" type="ORF">AAH991_40395</name>
</gene>
<dbReference type="SMART" id="SM00637">
    <property type="entry name" value="CBD_II"/>
    <property type="match status" value="1"/>
</dbReference>
<evidence type="ECO:0000313" key="2">
    <source>
        <dbReference type="EMBL" id="MEN3541420.1"/>
    </source>
</evidence>
<dbReference type="Pfam" id="PF00553">
    <property type="entry name" value="CBM_2"/>
    <property type="match status" value="1"/>
</dbReference>
<proteinExistence type="predicted"/>
<dbReference type="SUPFAM" id="SSF49384">
    <property type="entry name" value="Carbohydrate-binding domain"/>
    <property type="match status" value="1"/>
</dbReference>